<dbReference type="GO" id="GO:0005536">
    <property type="term" value="F:D-glucose binding"/>
    <property type="evidence" value="ECO:0007669"/>
    <property type="project" value="InterPro"/>
</dbReference>
<evidence type="ECO:0000256" key="2">
    <source>
        <dbReference type="ARBA" id="ARBA00022777"/>
    </source>
</evidence>
<protein>
    <recommendedName>
        <fullName evidence="3">Glucokinase</fullName>
        <ecNumber evidence="3">2.7.1.2</ecNumber>
    </recommendedName>
    <alternativeName>
        <fullName evidence="3">Glucose kinase</fullName>
    </alternativeName>
</protein>
<dbReference type="PANTHER" id="PTHR47363">
    <property type="entry name" value="GLUCOKINASE"/>
    <property type="match status" value="1"/>
</dbReference>
<feature type="binding site" evidence="3">
    <location>
        <begin position="12"/>
        <end position="17"/>
    </location>
    <ligand>
        <name>ATP</name>
        <dbReference type="ChEBI" id="CHEBI:30616"/>
    </ligand>
</feature>
<dbReference type="GO" id="GO:0004340">
    <property type="term" value="F:glucokinase activity"/>
    <property type="evidence" value="ECO:0007669"/>
    <property type="project" value="UniProtKB-UniRule"/>
</dbReference>
<evidence type="ECO:0000256" key="1">
    <source>
        <dbReference type="ARBA" id="ARBA00022679"/>
    </source>
</evidence>
<organism evidence="5 6">
    <name type="scientific">Thiohalomonas denitrificans</name>
    <dbReference type="NCBI Taxonomy" id="415747"/>
    <lineage>
        <taxon>Bacteria</taxon>
        <taxon>Pseudomonadati</taxon>
        <taxon>Pseudomonadota</taxon>
        <taxon>Gammaproteobacteria</taxon>
        <taxon>Thiohalomonadales</taxon>
        <taxon>Thiohalomonadaceae</taxon>
        <taxon>Thiohalomonas</taxon>
    </lineage>
</organism>
<evidence type="ECO:0000313" key="5">
    <source>
        <dbReference type="EMBL" id="SCZ58408.1"/>
    </source>
</evidence>
<dbReference type="EMBL" id="FMWD01000004">
    <property type="protein sequence ID" value="SCZ58408.1"/>
    <property type="molecule type" value="Genomic_DNA"/>
</dbReference>
<keyword evidence="3" id="KW-0963">Cytoplasm</keyword>
<dbReference type="InterPro" id="IPR003836">
    <property type="entry name" value="Glucokinase"/>
</dbReference>
<accession>A0A1G5Q9W3</accession>
<dbReference type="GO" id="GO:0005524">
    <property type="term" value="F:ATP binding"/>
    <property type="evidence" value="ECO:0007669"/>
    <property type="project" value="UniProtKB-UniRule"/>
</dbReference>
<comment type="similarity">
    <text evidence="3 4">Belongs to the bacterial glucokinase family.</text>
</comment>
<evidence type="ECO:0000256" key="4">
    <source>
        <dbReference type="RuleBase" id="RU004046"/>
    </source>
</evidence>
<dbReference type="Gene3D" id="3.30.420.40">
    <property type="match status" value="1"/>
</dbReference>
<dbReference type="Pfam" id="PF02685">
    <property type="entry name" value="Glucokinase"/>
    <property type="match status" value="1"/>
</dbReference>
<dbReference type="RefSeq" id="WP_175452493.1">
    <property type="nucleotide sequence ID" value="NZ_FMWD01000004.1"/>
</dbReference>
<dbReference type="InterPro" id="IPR043129">
    <property type="entry name" value="ATPase_NBD"/>
</dbReference>
<sequence length="340" mass="36544">MAGQSVIKVIAGDIGGTKTLVQLAAFDIRQPSPRGEVLYEHRFDSRAYGGLDTILQEFLELTGPVGEVYSACLGVAGPVHDKDGHQRATLTNLPWVSDSRAVSEVLGIPRVRLVNDFQAVGYGIDAMRDEDLVSLQEVHPRERAPRLIVGAGTGLGVGLLAWKGEFYESYPTEGGHVHFAPVDDEQDALLQFLRNEYGRVSCERLVSGPGLENIYRFIVARDGEHTASQDPLLNAPDPAAAISAGAISGDEPLAMRAMDLFVTIYGQVTGDLALTTLARGGVFVAGGIAPRILSQLQTGRFMDAFHDKGRMRSLVTELPVRVIVNPRVGLLGCALAASRM</sequence>
<keyword evidence="3" id="KW-0067">ATP-binding</keyword>
<dbReference type="Proteomes" id="UP000199648">
    <property type="component" value="Unassembled WGS sequence"/>
</dbReference>
<dbReference type="GO" id="GO:0006096">
    <property type="term" value="P:glycolytic process"/>
    <property type="evidence" value="ECO:0007669"/>
    <property type="project" value="UniProtKB-UniRule"/>
</dbReference>
<keyword evidence="3" id="KW-0324">Glycolysis</keyword>
<dbReference type="CDD" id="cd24008">
    <property type="entry name" value="ASKHA_NBD_GLK"/>
    <property type="match status" value="1"/>
</dbReference>
<keyword evidence="3" id="KW-0547">Nucleotide-binding</keyword>
<keyword evidence="6" id="KW-1185">Reference proteome</keyword>
<evidence type="ECO:0000256" key="3">
    <source>
        <dbReference type="HAMAP-Rule" id="MF_00524"/>
    </source>
</evidence>
<dbReference type="PANTHER" id="PTHR47363:SF1">
    <property type="entry name" value="GLUCOKINASE"/>
    <property type="match status" value="1"/>
</dbReference>
<reference evidence="5 6" key="1">
    <citation type="submission" date="2016-10" db="EMBL/GenBank/DDBJ databases">
        <authorList>
            <person name="de Groot N.N."/>
        </authorList>
    </citation>
    <scope>NUCLEOTIDE SEQUENCE [LARGE SCALE GENOMIC DNA]</scope>
    <source>
        <strain evidence="5 6">HLD2</strain>
    </source>
</reference>
<proteinExistence type="inferred from homology"/>
<comment type="subcellular location">
    <subcellularLocation>
        <location evidence="3">Cytoplasm</location>
    </subcellularLocation>
</comment>
<name>A0A1G5Q9W3_9GAMM</name>
<dbReference type="HAMAP" id="MF_00524">
    <property type="entry name" value="Glucokinase"/>
    <property type="match status" value="1"/>
</dbReference>
<dbReference type="Gene3D" id="3.40.367.20">
    <property type="match status" value="1"/>
</dbReference>
<dbReference type="AlphaFoldDB" id="A0A1G5Q9W3"/>
<dbReference type="STRING" id="415747.SAMN03097708_01690"/>
<evidence type="ECO:0000313" key="6">
    <source>
        <dbReference type="Proteomes" id="UP000199648"/>
    </source>
</evidence>
<comment type="catalytic activity">
    <reaction evidence="3">
        <text>D-glucose + ATP = D-glucose 6-phosphate + ADP + H(+)</text>
        <dbReference type="Rhea" id="RHEA:17825"/>
        <dbReference type="ChEBI" id="CHEBI:4167"/>
        <dbReference type="ChEBI" id="CHEBI:15378"/>
        <dbReference type="ChEBI" id="CHEBI:30616"/>
        <dbReference type="ChEBI" id="CHEBI:61548"/>
        <dbReference type="ChEBI" id="CHEBI:456216"/>
        <dbReference type="EC" id="2.7.1.2"/>
    </reaction>
</comment>
<gene>
    <name evidence="3" type="primary">glk</name>
    <name evidence="5" type="ORF">SAMN03097708_01690</name>
</gene>
<keyword evidence="2 3" id="KW-0418">Kinase</keyword>
<dbReference type="GO" id="GO:0005737">
    <property type="term" value="C:cytoplasm"/>
    <property type="evidence" value="ECO:0007669"/>
    <property type="project" value="UniProtKB-SubCell"/>
</dbReference>
<dbReference type="NCBIfam" id="TIGR00749">
    <property type="entry name" value="glk"/>
    <property type="match status" value="1"/>
</dbReference>
<dbReference type="EC" id="2.7.1.2" evidence="3"/>
<dbReference type="NCBIfam" id="NF001415">
    <property type="entry name" value="PRK00292.1-2"/>
    <property type="match status" value="1"/>
</dbReference>
<dbReference type="SUPFAM" id="SSF53067">
    <property type="entry name" value="Actin-like ATPase domain"/>
    <property type="match status" value="1"/>
</dbReference>
<keyword evidence="1 3" id="KW-0808">Transferase</keyword>